<dbReference type="AlphaFoldDB" id="A0A9I9EFD0"/>
<name>A0A9I9EFD0_CUCME</name>
<organism evidence="1">
    <name type="scientific">Cucumis melo</name>
    <name type="common">Muskmelon</name>
    <dbReference type="NCBI Taxonomy" id="3656"/>
    <lineage>
        <taxon>Eukaryota</taxon>
        <taxon>Viridiplantae</taxon>
        <taxon>Streptophyta</taxon>
        <taxon>Embryophyta</taxon>
        <taxon>Tracheophyta</taxon>
        <taxon>Spermatophyta</taxon>
        <taxon>Magnoliopsida</taxon>
        <taxon>eudicotyledons</taxon>
        <taxon>Gunneridae</taxon>
        <taxon>Pentapetalae</taxon>
        <taxon>rosids</taxon>
        <taxon>fabids</taxon>
        <taxon>Cucurbitales</taxon>
        <taxon>Cucurbitaceae</taxon>
        <taxon>Benincaseae</taxon>
        <taxon>Cucumis</taxon>
    </lineage>
</organism>
<proteinExistence type="predicted"/>
<sequence>MMESHSLILAYVMAPIFTSFSIPSMSMMVMALKLADSSLLLLPTSNEN</sequence>
<dbReference type="Gramene" id="MELO3C032966.2.1">
    <property type="protein sequence ID" value="MELO3C032966.2.1"/>
    <property type="gene ID" value="MELO3C032966.2"/>
</dbReference>
<dbReference type="EnsemblPlants" id="MELO3C032966.2.1">
    <property type="protein sequence ID" value="MELO3C032966.2.1"/>
    <property type="gene ID" value="MELO3C032966.2"/>
</dbReference>
<evidence type="ECO:0000313" key="1">
    <source>
        <dbReference type="EnsemblPlants" id="MELO3C032966.2.1"/>
    </source>
</evidence>
<accession>A0A9I9EFD0</accession>
<reference evidence="1" key="1">
    <citation type="submission" date="2023-03" db="UniProtKB">
        <authorList>
            <consortium name="EnsemblPlants"/>
        </authorList>
    </citation>
    <scope>IDENTIFICATION</scope>
</reference>
<protein>
    <submittedName>
        <fullName evidence="1">Uncharacterized protein</fullName>
    </submittedName>
</protein>